<evidence type="ECO:0000256" key="1">
    <source>
        <dbReference type="SAM" id="MobiDB-lite"/>
    </source>
</evidence>
<dbReference type="Pfam" id="PF13673">
    <property type="entry name" value="Acetyltransf_10"/>
    <property type="match status" value="1"/>
</dbReference>
<protein>
    <recommendedName>
        <fullName evidence="2">N-acetyltransferase domain-containing protein</fullName>
    </recommendedName>
</protein>
<organism evidence="3 4">
    <name type="scientific">Vanrija albida</name>
    <dbReference type="NCBI Taxonomy" id="181172"/>
    <lineage>
        <taxon>Eukaryota</taxon>
        <taxon>Fungi</taxon>
        <taxon>Dikarya</taxon>
        <taxon>Basidiomycota</taxon>
        <taxon>Agaricomycotina</taxon>
        <taxon>Tremellomycetes</taxon>
        <taxon>Trichosporonales</taxon>
        <taxon>Trichosporonaceae</taxon>
        <taxon>Vanrija</taxon>
    </lineage>
</organism>
<dbReference type="InterPro" id="IPR000182">
    <property type="entry name" value="GNAT_dom"/>
</dbReference>
<feature type="compositionally biased region" description="Acidic residues" evidence="1">
    <location>
        <begin position="234"/>
        <end position="245"/>
    </location>
</feature>
<keyword evidence="4" id="KW-1185">Reference proteome</keyword>
<accession>A0ABR3Q4M6</accession>
<dbReference type="PANTHER" id="PTHR42791">
    <property type="entry name" value="GNAT FAMILY ACETYLTRANSFERASE"/>
    <property type="match status" value="1"/>
</dbReference>
<dbReference type="PANTHER" id="PTHR42791:SF1">
    <property type="entry name" value="N-ACETYLTRANSFERASE DOMAIN-CONTAINING PROTEIN"/>
    <property type="match status" value="1"/>
</dbReference>
<gene>
    <name evidence="3" type="ORF">Q8F55_003385</name>
</gene>
<dbReference type="GeneID" id="95984428"/>
<reference evidence="3 4" key="1">
    <citation type="submission" date="2023-08" db="EMBL/GenBank/DDBJ databases">
        <title>Annotated Genome Sequence of Vanrija albida AlHP1.</title>
        <authorList>
            <person name="Herzog R."/>
        </authorList>
    </citation>
    <scope>NUCLEOTIDE SEQUENCE [LARGE SCALE GENOMIC DNA]</scope>
    <source>
        <strain evidence="3 4">AlHP1</strain>
    </source>
</reference>
<evidence type="ECO:0000259" key="2">
    <source>
        <dbReference type="PROSITE" id="PS51186"/>
    </source>
</evidence>
<comment type="caution">
    <text evidence="3">The sequence shown here is derived from an EMBL/GenBank/DDBJ whole genome shotgun (WGS) entry which is preliminary data.</text>
</comment>
<dbReference type="EMBL" id="JBBXJM010000003">
    <property type="protein sequence ID" value="KAL1409402.1"/>
    <property type="molecule type" value="Genomic_DNA"/>
</dbReference>
<dbReference type="Gene3D" id="3.40.630.30">
    <property type="match status" value="1"/>
</dbReference>
<feature type="region of interest" description="Disordered" evidence="1">
    <location>
        <begin position="228"/>
        <end position="247"/>
    </location>
</feature>
<evidence type="ECO:0000313" key="4">
    <source>
        <dbReference type="Proteomes" id="UP001565368"/>
    </source>
</evidence>
<evidence type="ECO:0000313" key="3">
    <source>
        <dbReference type="EMBL" id="KAL1409402.1"/>
    </source>
</evidence>
<sequence length="273" mass="29492">MPRPRLTRVNQAVPQTVGPLGRALAAAFTEGDFLSDGLAHSVSSDTAQQDKWTAARLEYKTAQAILELEAWVAIPADAPFPDDEVFPGAVMLLAPPGVEAGDGNAKNAWYAAYKEATPAETQKIYDQLLTELADLENAAVPGGAKATYHIDFIGTPPVARKQGLASALLRHVLDRADRDKVIATLVTQTAGNEAYYTRFGFKTQLQRQLTVNGETGTIWYMVYTPGTQPSYPKDEEEEEDDDDAEAQAFVARTGTVGHDHGHDHDHSHGGGCC</sequence>
<dbReference type="SUPFAM" id="SSF55729">
    <property type="entry name" value="Acyl-CoA N-acyltransferases (Nat)"/>
    <property type="match status" value="1"/>
</dbReference>
<dbReference type="InterPro" id="IPR016181">
    <property type="entry name" value="Acyl_CoA_acyltransferase"/>
</dbReference>
<dbReference type="PROSITE" id="PS51186">
    <property type="entry name" value="GNAT"/>
    <property type="match status" value="1"/>
</dbReference>
<dbReference type="Proteomes" id="UP001565368">
    <property type="component" value="Unassembled WGS sequence"/>
</dbReference>
<dbReference type="RefSeq" id="XP_069209346.1">
    <property type="nucleotide sequence ID" value="XM_069351928.1"/>
</dbReference>
<dbReference type="CDD" id="cd04301">
    <property type="entry name" value="NAT_SF"/>
    <property type="match status" value="1"/>
</dbReference>
<dbReference type="InterPro" id="IPR052523">
    <property type="entry name" value="Trichothecene_AcTrans"/>
</dbReference>
<proteinExistence type="predicted"/>
<name>A0ABR3Q4M6_9TREE</name>
<feature type="domain" description="N-acetyltransferase" evidence="2">
    <location>
        <begin position="96"/>
        <end position="225"/>
    </location>
</feature>